<reference evidence="1 2" key="1">
    <citation type="submission" date="2017-05" db="EMBL/GenBank/DDBJ databases">
        <authorList>
            <person name="Song R."/>
            <person name="Chenine A.L."/>
            <person name="Ruprecht R.M."/>
        </authorList>
    </citation>
    <scope>NUCLEOTIDE SEQUENCE [LARGE SCALE GENOMIC DNA]</scope>
    <source>
        <strain evidence="1 2">CECT 8489</strain>
    </source>
</reference>
<dbReference type="RefSeq" id="WP_141138267.1">
    <property type="nucleotide sequence ID" value="NZ_FXXQ01000006.1"/>
</dbReference>
<proteinExistence type="predicted"/>
<evidence type="ECO:0000313" key="1">
    <source>
        <dbReference type="EMBL" id="SMX23835.1"/>
    </source>
</evidence>
<name>A0A238J0Y4_9RHOB</name>
<dbReference type="AlphaFoldDB" id="A0A238J0Y4"/>
<protein>
    <submittedName>
        <fullName evidence="1">Uncharacterized protein</fullName>
    </submittedName>
</protein>
<gene>
    <name evidence="1" type="ORF">BOA8489_01948</name>
</gene>
<accession>A0A238J0Y4</accession>
<dbReference type="EMBL" id="FXXQ01000006">
    <property type="protein sequence ID" value="SMX23835.1"/>
    <property type="molecule type" value="Genomic_DNA"/>
</dbReference>
<organism evidence="1 2">
    <name type="scientific">Boseongicola aestuarii</name>
    <dbReference type="NCBI Taxonomy" id="1470561"/>
    <lineage>
        <taxon>Bacteria</taxon>
        <taxon>Pseudomonadati</taxon>
        <taxon>Pseudomonadota</taxon>
        <taxon>Alphaproteobacteria</taxon>
        <taxon>Rhodobacterales</taxon>
        <taxon>Paracoccaceae</taxon>
        <taxon>Boseongicola</taxon>
    </lineage>
</organism>
<sequence length="65" mass="6719">MIENPEQVAGLDVAVLDLSNPADGSGGDHSVASCSPAAIQALFDMSDAEIPPRDGCPELLRLDLN</sequence>
<evidence type="ECO:0000313" key="2">
    <source>
        <dbReference type="Proteomes" id="UP000201838"/>
    </source>
</evidence>
<dbReference type="Proteomes" id="UP000201838">
    <property type="component" value="Unassembled WGS sequence"/>
</dbReference>
<keyword evidence="2" id="KW-1185">Reference proteome</keyword>